<comment type="caution">
    <text evidence="1">The sequence shown here is derived from an EMBL/GenBank/DDBJ whole genome shotgun (WGS) entry which is preliminary data.</text>
</comment>
<protein>
    <submittedName>
        <fullName evidence="1">Uncharacterized protein</fullName>
    </submittedName>
</protein>
<reference evidence="2" key="1">
    <citation type="journal article" date="2022" name="Mol. Ecol. Resour.">
        <title>The genomes of chicory, endive, great burdock and yacon provide insights into Asteraceae palaeo-polyploidization history and plant inulin production.</title>
        <authorList>
            <person name="Fan W."/>
            <person name="Wang S."/>
            <person name="Wang H."/>
            <person name="Wang A."/>
            <person name="Jiang F."/>
            <person name="Liu H."/>
            <person name="Zhao H."/>
            <person name="Xu D."/>
            <person name="Zhang Y."/>
        </authorList>
    </citation>
    <scope>NUCLEOTIDE SEQUENCE [LARGE SCALE GENOMIC DNA]</scope>
    <source>
        <strain evidence="2">cv. Yunnan</strain>
    </source>
</reference>
<proteinExistence type="predicted"/>
<keyword evidence="2" id="KW-1185">Reference proteome</keyword>
<organism evidence="1 2">
    <name type="scientific">Smallanthus sonchifolius</name>
    <dbReference type="NCBI Taxonomy" id="185202"/>
    <lineage>
        <taxon>Eukaryota</taxon>
        <taxon>Viridiplantae</taxon>
        <taxon>Streptophyta</taxon>
        <taxon>Embryophyta</taxon>
        <taxon>Tracheophyta</taxon>
        <taxon>Spermatophyta</taxon>
        <taxon>Magnoliopsida</taxon>
        <taxon>eudicotyledons</taxon>
        <taxon>Gunneridae</taxon>
        <taxon>Pentapetalae</taxon>
        <taxon>asterids</taxon>
        <taxon>campanulids</taxon>
        <taxon>Asterales</taxon>
        <taxon>Asteraceae</taxon>
        <taxon>Asteroideae</taxon>
        <taxon>Heliantheae alliance</taxon>
        <taxon>Millerieae</taxon>
        <taxon>Smallanthus</taxon>
    </lineage>
</organism>
<name>A0ACB9B498_9ASTR</name>
<evidence type="ECO:0000313" key="2">
    <source>
        <dbReference type="Proteomes" id="UP001056120"/>
    </source>
</evidence>
<gene>
    <name evidence="1" type="ORF">L1987_68622</name>
</gene>
<evidence type="ECO:0000313" key="1">
    <source>
        <dbReference type="EMBL" id="KAI3717184.1"/>
    </source>
</evidence>
<sequence length="460" mass="52589">MMNISPKKLLIIRFLINPISLKTPNPNSLISSVNTSIYDPNHALYTHRCFSIGPDYNQNIGFVNTRAPKLRPTDTRNPKPYVSPKLISQLIDMVRTSKGECRSKLDLMDITLSKASICEIIRVLSFEKVPALRFFEWIRDNNPDLYRNADVCSLMVDNCGWLNDYDTMRALLKQFKHEQICLNDKAFAFLPVLDSSKNGAMESISLVIRVLGEIGGSVHSSGVYALISMLCVTDSFELAKYVMEVTEKKSSYYAILVREKCRRGCVEEACGLIKQMRAEDCEPDSKIYNYVLSSLCKVDKVTEALGLLEEMEEAGVDPDEITFEIFISYACRLGKMEFANESFDRLMHTGRRPRVSTYAAIVKGYFNAGRYEEAYAYVRDIEVKRTRVVHKMFSLLAGLHQNKGDIDAARRILDEMMEKGLKPDFLYYAKIVNVLRRVGGKDLARDLKNKFYKFRVEKEC</sequence>
<dbReference type="Proteomes" id="UP001056120">
    <property type="component" value="Linkage Group LG23"/>
</dbReference>
<reference evidence="1 2" key="2">
    <citation type="journal article" date="2022" name="Mol. Ecol. Resour.">
        <title>The genomes of chicory, endive, great burdock and yacon provide insights into Asteraceae paleo-polyploidization history and plant inulin production.</title>
        <authorList>
            <person name="Fan W."/>
            <person name="Wang S."/>
            <person name="Wang H."/>
            <person name="Wang A."/>
            <person name="Jiang F."/>
            <person name="Liu H."/>
            <person name="Zhao H."/>
            <person name="Xu D."/>
            <person name="Zhang Y."/>
        </authorList>
    </citation>
    <scope>NUCLEOTIDE SEQUENCE [LARGE SCALE GENOMIC DNA]</scope>
    <source>
        <strain evidence="2">cv. Yunnan</strain>
        <tissue evidence="1">Leaves</tissue>
    </source>
</reference>
<dbReference type="EMBL" id="CM042040">
    <property type="protein sequence ID" value="KAI3717184.1"/>
    <property type="molecule type" value="Genomic_DNA"/>
</dbReference>
<accession>A0ACB9B498</accession>